<reference evidence="2" key="2">
    <citation type="submission" date="2021-02" db="EMBL/GenBank/DDBJ databases">
        <authorList>
            <person name="Kimball J.A."/>
            <person name="Haas M.W."/>
            <person name="Macchietto M."/>
            <person name="Kono T."/>
            <person name="Duquette J."/>
            <person name="Shao M."/>
        </authorList>
    </citation>
    <scope>NUCLEOTIDE SEQUENCE</scope>
    <source>
        <tissue evidence="2">Fresh leaf tissue</tissue>
    </source>
</reference>
<evidence type="ECO:0000256" key="1">
    <source>
        <dbReference type="SAM" id="MobiDB-lite"/>
    </source>
</evidence>
<feature type="region of interest" description="Disordered" evidence="1">
    <location>
        <begin position="1"/>
        <end position="81"/>
    </location>
</feature>
<protein>
    <submittedName>
        <fullName evidence="2">Uncharacterized protein</fullName>
    </submittedName>
</protein>
<name>A0A8J5SR79_ZIZPA</name>
<dbReference type="AlphaFoldDB" id="A0A8J5SR79"/>
<keyword evidence="3" id="KW-1185">Reference proteome</keyword>
<dbReference type="Proteomes" id="UP000729402">
    <property type="component" value="Unassembled WGS sequence"/>
</dbReference>
<dbReference type="EMBL" id="JAAALK010000285">
    <property type="protein sequence ID" value="KAG8065605.1"/>
    <property type="molecule type" value="Genomic_DNA"/>
</dbReference>
<gene>
    <name evidence="2" type="ORF">GUJ93_ZPchr0004g38414</name>
</gene>
<accession>A0A8J5SR79</accession>
<feature type="compositionally biased region" description="Basic residues" evidence="1">
    <location>
        <begin position="68"/>
        <end position="77"/>
    </location>
</feature>
<evidence type="ECO:0000313" key="3">
    <source>
        <dbReference type="Proteomes" id="UP000729402"/>
    </source>
</evidence>
<sequence>MLSAPPHHPAAASMSPGRRLHTSRPPLQSAPHHPPSGLPHTVVAGSLLQRRPTPSPSPAASSTDAAGHPRRQCHHKSLLCSGSPDRWLDYTGRSPPPHALVPYDLIAGGHPLLLCVEMVSVASVLEAMGYEMEVHG</sequence>
<organism evidence="2 3">
    <name type="scientific">Zizania palustris</name>
    <name type="common">Northern wild rice</name>
    <dbReference type="NCBI Taxonomy" id="103762"/>
    <lineage>
        <taxon>Eukaryota</taxon>
        <taxon>Viridiplantae</taxon>
        <taxon>Streptophyta</taxon>
        <taxon>Embryophyta</taxon>
        <taxon>Tracheophyta</taxon>
        <taxon>Spermatophyta</taxon>
        <taxon>Magnoliopsida</taxon>
        <taxon>Liliopsida</taxon>
        <taxon>Poales</taxon>
        <taxon>Poaceae</taxon>
        <taxon>BOP clade</taxon>
        <taxon>Oryzoideae</taxon>
        <taxon>Oryzeae</taxon>
        <taxon>Zizaniinae</taxon>
        <taxon>Zizania</taxon>
    </lineage>
</organism>
<feature type="compositionally biased region" description="Low complexity" evidence="1">
    <location>
        <begin position="1"/>
        <end position="16"/>
    </location>
</feature>
<reference evidence="2" key="1">
    <citation type="journal article" date="2021" name="bioRxiv">
        <title>Whole Genome Assembly and Annotation of Northern Wild Rice, Zizania palustris L., Supports a Whole Genome Duplication in the Zizania Genus.</title>
        <authorList>
            <person name="Haas M."/>
            <person name="Kono T."/>
            <person name="Macchietto M."/>
            <person name="Millas R."/>
            <person name="McGilp L."/>
            <person name="Shao M."/>
            <person name="Duquette J."/>
            <person name="Hirsch C.N."/>
            <person name="Kimball J."/>
        </authorList>
    </citation>
    <scope>NUCLEOTIDE SEQUENCE</scope>
    <source>
        <tissue evidence="2">Fresh leaf tissue</tissue>
    </source>
</reference>
<evidence type="ECO:0000313" key="2">
    <source>
        <dbReference type="EMBL" id="KAG8065605.1"/>
    </source>
</evidence>
<proteinExistence type="predicted"/>
<comment type="caution">
    <text evidence="2">The sequence shown here is derived from an EMBL/GenBank/DDBJ whole genome shotgun (WGS) entry which is preliminary data.</text>
</comment>